<dbReference type="Proteomes" id="UP000772434">
    <property type="component" value="Unassembled WGS sequence"/>
</dbReference>
<feature type="transmembrane region" description="Helical" evidence="1">
    <location>
        <begin position="123"/>
        <end position="145"/>
    </location>
</feature>
<organism evidence="3 4">
    <name type="scientific">Rhodocollybia butyracea</name>
    <dbReference type="NCBI Taxonomy" id="206335"/>
    <lineage>
        <taxon>Eukaryota</taxon>
        <taxon>Fungi</taxon>
        <taxon>Dikarya</taxon>
        <taxon>Basidiomycota</taxon>
        <taxon>Agaricomycotina</taxon>
        <taxon>Agaricomycetes</taxon>
        <taxon>Agaricomycetidae</taxon>
        <taxon>Agaricales</taxon>
        <taxon>Marasmiineae</taxon>
        <taxon>Omphalotaceae</taxon>
        <taxon>Rhodocollybia</taxon>
    </lineage>
</organism>
<evidence type="ECO:0000313" key="4">
    <source>
        <dbReference type="Proteomes" id="UP000772434"/>
    </source>
</evidence>
<dbReference type="EMBL" id="JADNRY010000001">
    <property type="protein sequence ID" value="KAF9078604.1"/>
    <property type="molecule type" value="Genomic_DNA"/>
</dbReference>
<reference evidence="3" key="1">
    <citation type="submission" date="2020-11" db="EMBL/GenBank/DDBJ databases">
        <authorList>
            <consortium name="DOE Joint Genome Institute"/>
            <person name="Ahrendt S."/>
            <person name="Riley R."/>
            <person name="Andreopoulos W."/>
            <person name="Labutti K."/>
            <person name="Pangilinan J."/>
            <person name="Ruiz-Duenas F.J."/>
            <person name="Barrasa J.M."/>
            <person name="Sanchez-Garcia M."/>
            <person name="Camarero S."/>
            <person name="Miyauchi S."/>
            <person name="Serrano A."/>
            <person name="Linde D."/>
            <person name="Babiker R."/>
            <person name="Drula E."/>
            <person name="Ayuso-Fernandez I."/>
            <person name="Pacheco R."/>
            <person name="Padilla G."/>
            <person name="Ferreira P."/>
            <person name="Barriuso J."/>
            <person name="Kellner H."/>
            <person name="Castanera R."/>
            <person name="Alfaro M."/>
            <person name="Ramirez L."/>
            <person name="Pisabarro A.G."/>
            <person name="Kuo A."/>
            <person name="Tritt A."/>
            <person name="Lipzen A."/>
            <person name="He G."/>
            <person name="Yan M."/>
            <person name="Ng V."/>
            <person name="Cullen D."/>
            <person name="Martin F."/>
            <person name="Rosso M.-N."/>
            <person name="Henrissat B."/>
            <person name="Hibbett D."/>
            <person name="Martinez A.T."/>
            <person name="Grigoriev I.V."/>
        </authorList>
    </citation>
    <scope>NUCLEOTIDE SEQUENCE</scope>
    <source>
        <strain evidence="3">AH 40177</strain>
    </source>
</reference>
<dbReference type="InterPro" id="IPR045339">
    <property type="entry name" value="DUF6534"/>
</dbReference>
<gene>
    <name evidence="3" type="ORF">BDP27DRAFT_1309858</name>
</gene>
<accession>A0A9P5UGL3</accession>
<feature type="transmembrane region" description="Helical" evidence="1">
    <location>
        <begin position="230"/>
        <end position="252"/>
    </location>
</feature>
<feature type="transmembrane region" description="Helical" evidence="1">
    <location>
        <begin position="197"/>
        <end position="224"/>
    </location>
</feature>
<evidence type="ECO:0000256" key="1">
    <source>
        <dbReference type="SAM" id="Phobius"/>
    </source>
</evidence>
<evidence type="ECO:0000313" key="3">
    <source>
        <dbReference type="EMBL" id="KAF9078604.1"/>
    </source>
</evidence>
<keyword evidence="1" id="KW-0472">Membrane</keyword>
<keyword evidence="4" id="KW-1185">Reference proteome</keyword>
<feature type="domain" description="DUF6534" evidence="2">
    <location>
        <begin position="171"/>
        <end position="256"/>
    </location>
</feature>
<dbReference type="AlphaFoldDB" id="A0A9P5UGL3"/>
<dbReference type="Pfam" id="PF20152">
    <property type="entry name" value="DUF6534"/>
    <property type="match status" value="1"/>
</dbReference>
<feature type="transmembrane region" description="Helical" evidence="1">
    <location>
        <begin position="12"/>
        <end position="29"/>
    </location>
</feature>
<keyword evidence="1" id="KW-1133">Transmembrane helix</keyword>
<evidence type="ECO:0000259" key="2">
    <source>
        <dbReference type="Pfam" id="PF20152"/>
    </source>
</evidence>
<feature type="transmembrane region" description="Helical" evidence="1">
    <location>
        <begin position="50"/>
        <end position="74"/>
    </location>
</feature>
<protein>
    <recommendedName>
        <fullName evidence="2">DUF6534 domain-containing protein</fullName>
    </recommendedName>
</protein>
<feature type="transmembrane region" description="Helical" evidence="1">
    <location>
        <begin position="165"/>
        <end position="185"/>
    </location>
</feature>
<comment type="caution">
    <text evidence="3">The sequence shown here is derived from an EMBL/GenBank/DDBJ whole genome shotgun (WGS) entry which is preliminary data.</text>
</comment>
<name>A0A9P5UGL3_9AGAR</name>
<dbReference type="PANTHER" id="PTHR40465:SF1">
    <property type="entry name" value="DUF6534 DOMAIN-CONTAINING PROTEIN"/>
    <property type="match status" value="1"/>
</dbReference>
<proteinExistence type="predicted"/>
<dbReference type="OrthoDB" id="3190888at2759"/>
<dbReference type="PANTHER" id="PTHR40465">
    <property type="entry name" value="CHROMOSOME 1, WHOLE GENOME SHOTGUN SEQUENCE"/>
    <property type="match status" value="1"/>
</dbReference>
<keyword evidence="1" id="KW-0812">Transmembrane</keyword>
<sequence length="318" mass="34633">MAPTVPITIDNTFGALLVGFGVSCCLFGVSMAQMSSYFSRYHADKPFYKFMVITILVCQLTDQILIGHVGYYYIIQNFTNARVFLEKSVTWSFILQQTLGAFVGSLVTSCYALRVWRFSGKNWVISGFLIVLSLAHLGSGLVFTVKAFALPSVSSVIQLKTIGTASLALGASSDILTAASLCYFLRRLRTGQAQSDSIANTLMIYAVGTGGVTSVVSISCLILFNLMPMNLIFISVFFVLSKVYGISFMATLNTRRIVRGRGTDRQNTSTQDISGVSIPLSSRTPRSPLYQSFGTGQRPEGVWISVTESEEDVIGVAK</sequence>